<protein>
    <submittedName>
        <fullName evidence="4">11084_t:CDS:1</fullName>
    </submittedName>
</protein>
<dbReference type="Gene3D" id="2.80.10.50">
    <property type="match status" value="3"/>
</dbReference>
<dbReference type="SMART" id="SM00472">
    <property type="entry name" value="MIR"/>
    <property type="match status" value="6"/>
</dbReference>
<feature type="domain" description="MIR" evidence="3">
    <location>
        <begin position="167"/>
        <end position="228"/>
    </location>
</feature>
<gene>
    <name evidence="4" type="ORF">AMORRO_LOCUS14190</name>
</gene>
<dbReference type="InterPro" id="IPR016093">
    <property type="entry name" value="MIR_motif"/>
</dbReference>
<keyword evidence="5" id="KW-1185">Reference proteome</keyword>
<feature type="domain" description="MIR" evidence="3">
    <location>
        <begin position="1"/>
        <end position="55"/>
    </location>
</feature>
<evidence type="ECO:0000256" key="1">
    <source>
        <dbReference type="ARBA" id="ARBA00022729"/>
    </source>
</evidence>
<feature type="non-terminal residue" evidence="4">
    <location>
        <position position="338"/>
    </location>
</feature>
<keyword evidence="1" id="KW-0732">Signal</keyword>
<dbReference type="PANTHER" id="PTHR46809:SF2">
    <property type="entry name" value="GH21273P"/>
    <property type="match status" value="1"/>
</dbReference>
<organism evidence="4 5">
    <name type="scientific">Acaulospora morrowiae</name>
    <dbReference type="NCBI Taxonomy" id="94023"/>
    <lineage>
        <taxon>Eukaryota</taxon>
        <taxon>Fungi</taxon>
        <taxon>Fungi incertae sedis</taxon>
        <taxon>Mucoromycota</taxon>
        <taxon>Glomeromycotina</taxon>
        <taxon>Glomeromycetes</taxon>
        <taxon>Diversisporales</taxon>
        <taxon>Acaulosporaceae</taxon>
        <taxon>Acaulospora</taxon>
    </lineage>
</organism>
<keyword evidence="2" id="KW-0677">Repeat</keyword>
<reference evidence="4" key="1">
    <citation type="submission" date="2021-06" db="EMBL/GenBank/DDBJ databases">
        <authorList>
            <person name="Kallberg Y."/>
            <person name="Tangrot J."/>
            <person name="Rosling A."/>
        </authorList>
    </citation>
    <scope>NUCLEOTIDE SEQUENCE</scope>
    <source>
        <strain evidence="4">CL551</strain>
    </source>
</reference>
<feature type="domain" description="MIR" evidence="3">
    <location>
        <begin position="63"/>
        <end position="118"/>
    </location>
</feature>
<evidence type="ECO:0000313" key="4">
    <source>
        <dbReference type="EMBL" id="CAG8733339.1"/>
    </source>
</evidence>
<comment type="caution">
    <text evidence="4">The sequence shown here is derived from an EMBL/GenBank/DDBJ whole genome shotgun (WGS) entry which is preliminary data.</text>
</comment>
<name>A0A9N9IE92_9GLOM</name>
<dbReference type="Proteomes" id="UP000789342">
    <property type="component" value="Unassembled WGS sequence"/>
</dbReference>
<sequence>ERSIKYGSEVSLVHMSTRKYLSTKKVPLPKHGQYAVACTGQNIDLKNDTWKIIGAFNVNVKNGGLLSSNTVVRLMHQDTGENLHSHGVIHGGTSKSNHQQATIYRDKNSDDDWLLLCYNSIPDDNDSAHLMNGDIISLFHKNTNQPLYSHEVLLDDGTQEWRIELIRKPIKYGSTVALFHVPTRKYLSNKGVKYSSNEGAKYSHNQHMVVCNGQEIDYEHDLWTICDTKVGDSLSIRNIIAFKHKKTGGNLHSHVLLYGTTPKSNHQQVTIFMKKNLDDYWTIRHFIPKDDPDQLISGDIISIFHKHTNIPLYSHDVLMDDGTQEVSCNGDGREDNNM</sequence>
<dbReference type="EMBL" id="CAJVPV010027127">
    <property type="protein sequence ID" value="CAG8733339.1"/>
    <property type="molecule type" value="Genomic_DNA"/>
</dbReference>
<proteinExistence type="predicted"/>
<dbReference type="PROSITE" id="PS50919">
    <property type="entry name" value="MIR"/>
    <property type="match status" value="4"/>
</dbReference>
<evidence type="ECO:0000259" key="3">
    <source>
        <dbReference type="PROSITE" id="PS50919"/>
    </source>
</evidence>
<dbReference type="InterPro" id="IPR036300">
    <property type="entry name" value="MIR_dom_sf"/>
</dbReference>
<dbReference type="OrthoDB" id="5588846at2759"/>
<evidence type="ECO:0000256" key="2">
    <source>
        <dbReference type="ARBA" id="ARBA00022737"/>
    </source>
</evidence>
<evidence type="ECO:0000313" key="5">
    <source>
        <dbReference type="Proteomes" id="UP000789342"/>
    </source>
</evidence>
<dbReference type="AlphaFoldDB" id="A0A9N9IE92"/>
<accession>A0A9N9IE92</accession>
<feature type="non-terminal residue" evidence="4">
    <location>
        <position position="1"/>
    </location>
</feature>
<dbReference type="SUPFAM" id="SSF82109">
    <property type="entry name" value="MIR domain"/>
    <property type="match status" value="3"/>
</dbReference>
<dbReference type="PANTHER" id="PTHR46809">
    <property type="entry name" value="STROMAL CELL-DERIVED FACTOR 2-LIKE PROTEIN"/>
    <property type="match status" value="1"/>
</dbReference>
<feature type="domain" description="MIR" evidence="3">
    <location>
        <begin position="231"/>
        <end position="286"/>
    </location>
</feature>